<feature type="compositionally biased region" description="Acidic residues" evidence="1">
    <location>
        <begin position="312"/>
        <end position="333"/>
    </location>
</feature>
<dbReference type="InterPro" id="IPR014876">
    <property type="entry name" value="DEK_C"/>
</dbReference>
<protein>
    <recommendedName>
        <fullName evidence="2">DEK-C domain-containing protein</fullName>
    </recommendedName>
</protein>
<accession>A0A2T9YKS0</accession>
<evidence type="ECO:0000259" key="2">
    <source>
        <dbReference type="PROSITE" id="PS51998"/>
    </source>
</evidence>
<dbReference type="STRING" id="61424.A0A2T9YKS0"/>
<dbReference type="GO" id="GO:0005634">
    <property type="term" value="C:nucleus"/>
    <property type="evidence" value="ECO:0007669"/>
    <property type="project" value="TreeGrafter"/>
</dbReference>
<name>A0A2T9YKS0_9FUNG</name>
<feature type="compositionally biased region" description="Basic and acidic residues" evidence="1">
    <location>
        <begin position="278"/>
        <end position="297"/>
    </location>
</feature>
<dbReference type="OrthoDB" id="552755at2759"/>
<evidence type="ECO:0000313" key="3">
    <source>
        <dbReference type="EMBL" id="PVU85412.1"/>
    </source>
</evidence>
<gene>
    <name evidence="4" type="ORF">BB559_003534</name>
    <name evidence="3" type="ORF">BB559_007033</name>
</gene>
<organism evidence="4 5">
    <name type="scientific">Furculomyces boomerangus</name>
    <dbReference type="NCBI Taxonomy" id="61424"/>
    <lineage>
        <taxon>Eukaryota</taxon>
        <taxon>Fungi</taxon>
        <taxon>Fungi incertae sedis</taxon>
        <taxon>Zoopagomycota</taxon>
        <taxon>Kickxellomycotina</taxon>
        <taxon>Harpellomycetes</taxon>
        <taxon>Harpellales</taxon>
        <taxon>Harpellaceae</taxon>
        <taxon>Furculomyces</taxon>
    </lineage>
</organism>
<dbReference type="InterPro" id="IPR037647">
    <property type="entry name" value="HIRIP3"/>
</dbReference>
<feature type="compositionally biased region" description="Basic and acidic residues" evidence="1">
    <location>
        <begin position="111"/>
        <end position="168"/>
    </location>
</feature>
<feature type="compositionally biased region" description="Basic residues" evidence="1">
    <location>
        <begin position="101"/>
        <end position="110"/>
    </location>
</feature>
<comment type="caution">
    <text evidence="4">The sequence shown here is derived from an EMBL/GenBank/DDBJ whole genome shotgun (WGS) entry which is preliminary data.</text>
</comment>
<dbReference type="EMBL" id="MBFT01001086">
    <property type="protein sequence ID" value="PVU85412.1"/>
    <property type="molecule type" value="Genomic_DNA"/>
</dbReference>
<sequence length="366" mass="42290">MTQELDFDKVRTVCSEIIQGCDLNEITIKMIMKEIEKKLNLEPGTFKNPENKKQLKEIVDDILETLADQDNENEPTEDISNRIVEEPQRELLKPNKELIAKTKKKRTKTKPKTEIIHNDMGDDSDFDTRPQKSVKTEKKNMKKDLIESKEEEEPTKFEEKKIKRKEDSGSDNVSDNSDFDDTPQKPIKGSKKKVTEKSNTSKTPAKNNVESKDQKIIATLKSYVNRCGVRKPWTKVFAGKTPKHQISYLKDTLKSLGMEGRPSLAKCDQIKAKRELEQEMEDIDPKNIIDEEADKKILKPRKRIEKKKQELESEVENADQEELEDQEDSESSDEYSKSENDESTESAEEKRPEKIKRSRVALSDSE</sequence>
<keyword evidence="5" id="KW-1185">Reference proteome</keyword>
<dbReference type="Proteomes" id="UP000245699">
    <property type="component" value="Unassembled WGS sequence"/>
</dbReference>
<feature type="region of interest" description="Disordered" evidence="1">
    <location>
        <begin position="94"/>
        <end position="214"/>
    </location>
</feature>
<dbReference type="PANTHER" id="PTHR15410">
    <property type="entry name" value="HIRA-INTERACTING PROTEIN 3"/>
    <property type="match status" value="1"/>
</dbReference>
<feature type="domain" description="DEK-C" evidence="2">
    <location>
        <begin position="4"/>
        <end position="64"/>
    </location>
</feature>
<dbReference type="EMBL" id="MBFT01000341">
    <property type="protein sequence ID" value="PVU92909.1"/>
    <property type="molecule type" value="Genomic_DNA"/>
</dbReference>
<evidence type="ECO:0000256" key="1">
    <source>
        <dbReference type="SAM" id="MobiDB-lite"/>
    </source>
</evidence>
<evidence type="ECO:0000313" key="4">
    <source>
        <dbReference type="EMBL" id="PVU92909.1"/>
    </source>
</evidence>
<dbReference type="PANTHER" id="PTHR15410:SF2">
    <property type="entry name" value="HIRA-INTERACTING PROTEIN 3"/>
    <property type="match status" value="1"/>
</dbReference>
<proteinExistence type="predicted"/>
<dbReference type="PROSITE" id="PS51998">
    <property type="entry name" value="DEK_C"/>
    <property type="match status" value="1"/>
</dbReference>
<reference evidence="4 5" key="1">
    <citation type="journal article" date="2018" name="MBio">
        <title>Comparative Genomics Reveals the Core Gene Toolbox for the Fungus-Insect Symbiosis.</title>
        <authorList>
            <person name="Wang Y."/>
            <person name="Stata M."/>
            <person name="Wang W."/>
            <person name="Stajich J.E."/>
            <person name="White M.M."/>
            <person name="Moncalvo J.M."/>
        </authorList>
    </citation>
    <scope>NUCLEOTIDE SEQUENCE [LARGE SCALE GENOMIC DNA]</scope>
    <source>
        <strain evidence="4 5">AUS-77-4</strain>
    </source>
</reference>
<evidence type="ECO:0000313" key="5">
    <source>
        <dbReference type="Proteomes" id="UP000245699"/>
    </source>
</evidence>
<feature type="compositionally biased region" description="Polar residues" evidence="1">
    <location>
        <begin position="197"/>
        <end position="208"/>
    </location>
</feature>
<dbReference type="AlphaFoldDB" id="A0A2T9YKS0"/>
<feature type="region of interest" description="Disordered" evidence="1">
    <location>
        <begin position="278"/>
        <end position="366"/>
    </location>
</feature>